<protein>
    <submittedName>
        <fullName evidence="1">Uncharacterized protein</fullName>
    </submittedName>
</protein>
<dbReference type="STRING" id="1286106.MPL1_11758"/>
<evidence type="ECO:0000313" key="2">
    <source>
        <dbReference type="Proteomes" id="UP000012019"/>
    </source>
</evidence>
<evidence type="ECO:0000313" key="1">
    <source>
        <dbReference type="EMBL" id="EMR12153.1"/>
    </source>
</evidence>
<organism evidence="1 2">
    <name type="scientific">Methylophaga lonarensis MPL</name>
    <dbReference type="NCBI Taxonomy" id="1286106"/>
    <lineage>
        <taxon>Bacteria</taxon>
        <taxon>Pseudomonadati</taxon>
        <taxon>Pseudomonadota</taxon>
        <taxon>Gammaproteobacteria</taxon>
        <taxon>Thiotrichales</taxon>
        <taxon>Piscirickettsiaceae</taxon>
        <taxon>Methylophaga</taxon>
    </lineage>
</organism>
<gene>
    <name evidence="1" type="ORF">MPL1_11758</name>
</gene>
<dbReference type="PATRIC" id="fig|1286106.3.peg.2352"/>
<dbReference type="OrthoDB" id="8420327at2"/>
<keyword evidence="2" id="KW-1185">Reference proteome</keyword>
<name>M7NTQ2_9GAMM</name>
<sequence length="161" mass="18047">MDIYSIDKLMHETRQLAARYRQTTGTALPVTGEIARYDAARALKLKLLDDASLGYDAVGSDSREGQKVIIKGRAMFDTSKTPRIGQLNPQQDWDLVVLVLFDDAYQPVEMYQASKADISDALTGKDSKNKKRGAMSVAQFKIIGERVWMVETGEQDEIWSN</sequence>
<comment type="caution">
    <text evidence="1">The sequence shown here is derived from an EMBL/GenBank/DDBJ whole genome shotgun (WGS) entry which is preliminary data.</text>
</comment>
<accession>M7NTQ2</accession>
<dbReference type="AlphaFoldDB" id="M7NTQ2"/>
<reference evidence="1 2" key="1">
    <citation type="journal article" date="2013" name="Genome Announc.">
        <title>Draft Genome Sequence of Methylophaga lonarensis MPLT, a Haloalkaliphilic (Non-Methane-Utilizing) Methylotroph.</title>
        <authorList>
            <person name="Shetty S.A."/>
            <person name="Marathe N.P."/>
            <person name="Munot H."/>
            <person name="Antony C.P."/>
            <person name="Dhotre D.P."/>
            <person name="Murrell J.C."/>
            <person name="Shouche Y.S."/>
        </authorList>
    </citation>
    <scope>NUCLEOTIDE SEQUENCE [LARGE SCALE GENOMIC DNA]</scope>
    <source>
        <strain evidence="1 2">MPL</strain>
    </source>
</reference>
<dbReference type="EMBL" id="APHR01000069">
    <property type="protein sequence ID" value="EMR12153.1"/>
    <property type="molecule type" value="Genomic_DNA"/>
</dbReference>
<proteinExistence type="predicted"/>
<dbReference type="eggNOG" id="ENOG5032SGJ">
    <property type="taxonomic scope" value="Bacteria"/>
</dbReference>
<dbReference type="Proteomes" id="UP000012019">
    <property type="component" value="Unassembled WGS sequence"/>
</dbReference>